<dbReference type="PANTHER" id="PTHR30405:SF11">
    <property type="entry name" value="RNA-GUIDED DNA ENDONUCLEASE RV2885C-RELATED"/>
    <property type="match status" value="1"/>
</dbReference>
<evidence type="ECO:0000256" key="1">
    <source>
        <dbReference type="ARBA" id="ARBA00008761"/>
    </source>
</evidence>
<dbReference type="NCBIfam" id="NF040570">
    <property type="entry name" value="guided_TnpB"/>
    <property type="match status" value="1"/>
</dbReference>
<keyword evidence="5" id="KW-0233">DNA recombination</keyword>
<feature type="domain" description="Probable transposase IS891/IS1136/IS1341" evidence="7">
    <location>
        <begin position="182"/>
        <end position="289"/>
    </location>
</feature>
<name>A0A256J269_HALEZ</name>
<evidence type="ECO:0000256" key="5">
    <source>
        <dbReference type="ARBA" id="ARBA00023172"/>
    </source>
</evidence>
<protein>
    <submittedName>
        <fullName evidence="9">Transposase</fullName>
    </submittedName>
</protein>
<comment type="similarity">
    <text evidence="2">In the N-terminal section; belongs to the transposase 2 family.</text>
</comment>
<accession>A0A256J269</accession>
<organism evidence="9 10">
    <name type="scientific">Halorubrum ezzemoulense</name>
    <name type="common">Halorubrum chaoviator</name>
    <dbReference type="NCBI Taxonomy" id="337243"/>
    <lineage>
        <taxon>Archaea</taxon>
        <taxon>Methanobacteriati</taxon>
        <taxon>Methanobacteriota</taxon>
        <taxon>Stenosarchaea group</taxon>
        <taxon>Halobacteria</taxon>
        <taxon>Halobacteriales</taxon>
        <taxon>Haloferacaceae</taxon>
        <taxon>Halorubrum</taxon>
    </lineage>
</organism>
<evidence type="ECO:0000256" key="4">
    <source>
        <dbReference type="ARBA" id="ARBA00023125"/>
    </source>
</evidence>
<keyword evidence="4" id="KW-0238">DNA-binding</keyword>
<dbReference type="PANTHER" id="PTHR30405">
    <property type="entry name" value="TRANSPOSASE"/>
    <property type="match status" value="1"/>
</dbReference>
<evidence type="ECO:0000259" key="7">
    <source>
        <dbReference type="Pfam" id="PF01385"/>
    </source>
</evidence>
<gene>
    <name evidence="9" type="ORF">DJ83_04190</name>
</gene>
<evidence type="ECO:0000256" key="2">
    <source>
        <dbReference type="ARBA" id="ARBA00011044"/>
    </source>
</evidence>
<evidence type="ECO:0000313" key="10">
    <source>
        <dbReference type="Proteomes" id="UP000216409"/>
    </source>
</evidence>
<feature type="region of interest" description="Disordered" evidence="6">
    <location>
        <begin position="94"/>
        <end position="116"/>
    </location>
</feature>
<proteinExistence type="inferred from homology"/>
<dbReference type="Pfam" id="PF07282">
    <property type="entry name" value="Cas12f1-like_TNB"/>
    <property type="match status" value="1"/>
</dbReference>
<dbReference type="GO" id="GO:0006310">
    <property type="term" value="P:DNA recombination"/>
    <property type="evidence" value="ECO:0007669"/>
    <property type="project" value="UniProtKB-KW"/>
</dbReference>
<dbReference type="Pfam" id="PF01385">
    <property type="entry name" value="OrfB_IS605"/>
    <property type="match status" value="1"/>
</dbReference>
<dbReference type="AlphaFoldDB" id="A0A256J269"/>
<comment type="similarity">
    <text evidence="1">In the C-terminal section; belongs to the transposase 35 family.</text>
</comment>
<dbReference type="Proteomes" id="UP000216409">
    <property type="component" value="Unassembled WGS sequence"/>
</dbReference>
<evidence type="ECO:0000256" key="3">
    <source>
        <dbReference type="ARBA" id="ARBA00022578"/>
    </source>
</evidence>
<sequence>MANQVTRTYVATIRNHQQVCEELDSLGFAASKLWNVARWTADRIWHETGRIPGHAELSAYLKKHERYADLNAKSSQRVIQELAEAFRAWYTKRQNGDETANPPGYRKRGDEHPRSTVTFKQSGFKHDSKHSRVRLSKGRNFKEHRSDFTLCEYEADPEARIENIQQVRAVWNSGREEWELHLVCRVELEDVDPPGERTAGIDLGINNVAAISFGDEAILYPGGALKEDEYYFGKERAKCDGPNSHEARRLNQKWANRRTHFLHTLSKTIIDECERRNVGTVAVGDLSGIREEESGEVTDWGSKGNQSLHRWAFDRFITMLEYKGEERGITVETVDERNTSKTCAGCGRVDASQRVERGLYVCDECGTVANADVNGAENVRRKLETAKVPPSPTDSSSVDRSNGWMAQPAVHLFDRESGRVRPREQVVDCEP</sequence>
<dbReference type="NCBIfam" id="TIGR01766">
    <property type="entry name" value="IS200/IS605 family accessory protein TnpB-like domain"/>
    <property type="match status" value="1"/>
</dbReference>
<dbReference type="InterPro" id="IPR001959">
    <property type="entry name" value="Transposase"/>
</dbReference>
<evidence type="ECO:0000313" key="9">
    <source>
        <dbReference type="EMBL" id="OYR62909.1"/>
    </source>
</evidence>
<evidence type="ECO:0000259" key="8">
    <source>
        <dbReference type="Pfam" id="PF07282"/>
    </source>
</evidence>
<feature type="domain" description="Cas12f1-like TNB" evidence="8">
    <location>
        <begin position="313"/>
        <end position="379"/>
    </location>
</feature>
<feature type="region of interest" description="Disordered" evidence="6">
    <location>
        <begin position="384"/>
        <end position="403"/>
    </location>
</feature>
<dbReference type="EMBL" id="NHOW01000049">
    <property type="protein sequence ID" value="OYR62909.1"/>
    <property type="molecule type" value="Genomic_DNA"/>
</dbReference>
<reference evidence="9 10" key="1">
    <citation type="journal article" date="2014" name="Front. Microbiol.">
        <title>Population and genomic analysis of the genus Halorubrum.</title>
        <authorList>
            <person name="Fullmer M.S."/>
            <person name="Soucy S.M."/>
            <person name="Swithers K.S."/>
            <person name="Makkay A.M."/>
            <person name="Wheeler R."/>
            <person name="Ventosa A."/>
            <person name="Gogarten J.P."/>
            <person name="Papke R.T."/>
        </authorList>
    </citation>
    <scope>NUCLEOTIDE SEQUENCE [LARGE SCALE GENOMIC DNA]</scope>
    <source>
        <strain evidence="9 10">LD3</strain>
    </source>
</reference>
<keyword evidence="3" id="KW-0815">Transposition</keyword>
<dbReference type="RefSeq" id="WP_094579773.1">
    <property type="nucleotide sequence ID" value="NZ_NHOW01000049.1"/>
</dbReference>
<comment type="caution">
    <text evidence="9">The sequence shown here is derived from an EMBL/GenBank/DDBJ whole genome shotgun (WGS) entry which is preliminary data.</text>
</comment>
<evidence type="ECO:0000256" key="6">
    <source>
        <dbReference type="SAM" id="MobiDB-lite"/>
    </source>
</evidence>
<dbReference type="InterPro" id="IPR010095">
    <property type="entry name" value="Cas12f1-like_TNB"/>
</dbReference>
<dbReference type="InterPro" id="IPR051399">
    <property type="entry name" value="RNA-guided_DNA_endo/Transpos"/>
</dbReference>
<dbReference type="GO" id="GO:0032196">
    <property type="term" value="P:transposition"/>
    <property type="evidence" value="ECO:0007669"/>
    <property type="project" value="UniProtKB-KW"/>
</dbReference>
<dbReference type="GO" id="GO:0003677">
    <property type="term" value="F:DNA binding"/>
    <property type="evidence" value="ECO:0007669"/>
    <property type="project" value="UniProtKB-KW"/>
</dbReference>